<dbReference type="Proteomes" id="UP001597326">
    <property type="component" value="Unassembled WGS sequence"/>
</dbReference>
<evidence type="ECO:0000256" key="2">
    <source>
        <dbReference type="SAM" id="Phobius"/>
    </source>
</evidence>
<proteinExistence type="predicted"/>
<dbReference type="SUPFAM" id="SSF53474">
    <property type="entry name" value="alpha/beta-Hydrolases"/>
    <property type="match status" value="1"/>
</dbReference>
<evidence type="ECO:0000256" key="1">
    <source>
        <dbReference type="SAM" id="MobiDB-lite"/>
    </source>
</evidence>
<dbReference type="PANTHER" id="PTHR48098:SF1">
    <property type="entry name" value="DIACYLGLYCEROL ACYLTRANSFERASE_MYCOLYLTRANSFERASE AG85A"/>
    <property type="match status" value="1"/>
</dbReference>
<evidence type="ECO:0000313" key="3">
    <source>
        <dbReference type="EMBL" id="MFD1890916.1"/>
    </source>
</evidence>
<reference evidence="4" key="1">
    <citation type="journal article" date="2019" name="Int. J. Syst. Evol. Microbiol.">
        <title>The Global Catalogue of Microorganisms (GCM) 10K type strain sequencing project: providing services to taxonomists for standard genome sequencing and annotation.</title>
        <authorList>
            <consortium name="The Broad Institute Genomics Platform"/>
            <consortium name="The Broad Institute Genome Sequencing Center for Infectious Disease"/>
            <person name="Wu L."/>
            <person name="Ma J."/>
        </authorList>
    </citation>
    <scope>NUCLEOTIDE SEQUENCE [LARGE SCALE GENOMIC DNA]</scope>
    <source>
        <strain evidence="4">CAIM 431</strain>
    </source>
</reference>
<accession>A0ABW4RX77</accession>
<keyword evidence="2" id="KW-1133">Transmembrane helix</keyword>
<comment type="caution">
    <text evidence="3">The sequence shown here is derived from an EMBL/GenBank/DDBJ whole genome shotgun (WGS) entry which is preliminary data.</text>
</comment>
<dbReference type="GO" id="GO:0016787">
    <property type="term" value="F:hydrolase activity"/>
    <property type="evidence" value="ECO:0007669"/>
    <property type="project" value="UniProtKB-KW"/>
</dbReference>
<keyword evidence="4" id="KW-1185">Reference proteome</keyword>
<dbReference type="InterPro" id="IPR050583">
    <property type="entry name" value="Mycobacterial_A85_antigen"/>
</dbReference>
<feature type="transmembrane region" description="Helical" evidence="2">
    <location>
        <begin position="7"/>
        <end position="26"/>
    </location>
</feature>
<feature type="transmembrane region" description="Helical" evidence="2">
    <location>
        <begin position="38"/>
        <end position="58"/>
    </location>
</feature>
<gene>
    <name evidence="3" type="ORF">ACFSCS_12090</name>
</gene>
<protein>
    <submittedName>
        <fullName evidence="3">Alpha/beta hydrolase</fullName>
    </submittedName>
</protein>
<dbReference type="Gene3D" id="3.40.50.1820">
    <property type="entry name" value="alpha/beta hydrolase"/>
    <property type="match status" value="1"/>
</dbReference>
<dbReference type="RefSeq" id="WP_386751664.1">
    <property type="nucleotide sequence ID" value="NZ_BAAAIX010000026.1"/>
</dbReference>
<feature type="compositionally biased region" description="Basic residues" evidence="1">
    <location>
        <begin position="512"/>
        <end position="529"/>
    </location>
</feature>
<dbReference type="EMBL" id="JBHUFZ010000028">
    <property type="protein sequence ID" value="MFD1890916.1"/>
    <property type="molecule type" value="Genomic_DNA"/>
</dbReference>
<dbReference type="InterPro" id="IPR029058">
    <property type="entry name" value="AB_hydrolase_fold"/>
</dbReference>
<feature type="region of interest" description="Disordered" evidence="1">
    <location>
        <begin position="447"/>
        <end position="537"/>
    </location>
</feature>
<dbReference type="Pfam" id="PF00756">
    <property type="entry name" value="Esterase"/>
    <property type="match status" value="1"/>
</dbReference>
<dbReference type="PANTHER" id="PTHR48098">
    <property type="entry name" value="ENTEROCHELIN ESTERASE-RELATED"/>
    <property type="match status" value="1"/>
</dbReference>
<keyword evidence="3" id="KW-0378">Hydrolase</keyword>
<keyword evidence="2" id="KW-0472">Membrane</keyword>
<dbReference type="InterPro" id="IPR000801">
    <property type="entry name" value="Esterase-like"/>
</dbReference>
<keyword evidence="2" id="KW-0812">Transmembrane</keyword>
<sequence>MNLLGDGVHWIAAALVVLALVVGPWVSTRRMARRWLHAAQNLVVIVLCTLCAVTALALELNHDNAWYPTLDDLYADDAEDAATSQLGAKDPARTFPDQQVTRVDRRQLAALPGTGRVRTVQVPTSVGHRSWRATVILPEGYDLPQNAHRAYPVLLAAHGIPGSPTVWTTRMSVARLTDQLVESHRVQPFITVAPDVTPGGMDTECVMGPDGPGQMETWLGRDLPTWVRSHLRVVPQRTGWAWAGYSMGGWCASMLTLRHPSDFAAGISLGGYARPSWAPAHRPPWGAESRQAAGLDLVRLARKARPQVGLFVQTSRKDPQSWPTSRDFLAAVKAPTTVRAQVLPHGGHTFDLWTGGLTAGVRWLGAPSRASAPDRRPAARWWAVAVHAPGEDAAVTLPTRVWPPMLRSRPTVPAPTLFPSPRPCFRRLDPVSVASALFSSPRPLNSRVGVQGAGSECRERGRSPSRCPGGSVPAKSPAQGFGGRQRGRSRTSWCAVSGDAGTTTGPPGPARCRPRRSTATTARRRRAARRAVATSRA</sequence>
<name>A0ABW4RX77_9ACTN</name>
<organism evidence="3 4">
    <name type="scientific">Luteococcus peritonei</name>
    <dbReference type="NCBI Taxonomy" id="88874"/>
    <lineage>
        <taxon>Bacteria</taxon>
        <taxon>Bacillati</taxon>
        <taxon>Actinomycetota</taxon>
        <taxon>Actinomycetes</taxon>
        <taxon>Propionibacteriales</taxon>
        <taxon>Propionibacteriaceae</taxon>
        <taxon>Luteococcus</taxon>
    </lineage>
</organism>
<evidence type="ECO:0000313" key="4">
    <source>
        <dbReference type="Proteomes" id="UP001597326"/>
    </source>
</evidence>